<feature type="domain" description="AMP-dependent synthetase/ligase" evidence="3">
    <location>
        <begin position="96"/>
        <end position="440"/>
    </location>
</feature>
<dbReference type="InterPro" id="IPR020845">
    <property type="entry name" value="AMP-binding_CS"/>
</dbReference>
<gene>
    <name evidence="5" type="ORF">VNI00_014130</name>
</gene>
<dbReference type="AlphaFoldDB" id="A0AAW0BWH9"/>
<dbReference type="Pfam" id="PF00501">
    <property type="entry name" value="AMP-binding"/>
    <property type="match status" value="1"/>
</dbReference>
<organism evidence="5 6">
    <name type="scientific">Paramarasmius palmivorus</name>
    <dbReference type="NCBI Taxonomy" id="297713"/>
    <lineage>
        <taxon>Eukaryota</taxon>
        <taxon>Fungi</taxon>
        <taxon>Dikarya</taxon>
        <taxon>Basidiomycota</taxon>
        <taxon>Agaricomycotina</taxon>
        <taxon>Agaricomycetes</taxon>
        <taxon>Agaricomycetidae</taxon>
        <taxon>Agaricales</taxon>
        <taxon>Marasmiineae</taxon>
        <taxon>Marasmiaceae</taxon>
        <taxon>Paramarasmius</taxon>
    </lineage>
</organism>
<dbReference type="GO" id="GO:0016405">
    <property type="term" value="F:CoA-ligase activity"/>
    <property type="evidence" value="ECO:0007669"/>
    <property type="project" value="TreeGrafter"/>
</dbReference>
<dbReference type="SUPFAM" id="SSF56801">
    <property type="entry name" value="Acetyl-CoA synthetase-like"/>
    <property type="match status" value="1"/>
</dbReference>
<sequence length="604" mass="66215">MYISSPYSDPPVVPASEPFNVFDVIFNRPEQQEWKDYTLYIDGATGKALKYSEFRRRIADATTALGTPVTQGGLGLGVYGAPQAREDGTLDGPVPDMVGIMSENCPDYSVLVSSLLATTAPYALISAFSTRFELLHALRLTRISTLFVQAQFLPLAVSAAKEVGVRMDRIFVIGDTPVHGHRSLSGLIESVQRKHLPPVGVRHAKKGTLAYLIFSSGTSGLPKAVMITHGSLTGSLLQLAILNASRSDPPPVLSSPEGIPIALAFLPMHHVYGLGMYSQRNFLAPSTLIMMPKWNAGDALKLIKKYQVTHLSLVPSAVHQLVNHPDVSPDHFKSLVGAGCGAAYMPPDLFQKFQKLVPVKIDFVHGYGQTEMTFNSCAQPGNGAISRTGKPIPKVSGDGTIGVLNPGMEARILDDDGNDVGVGEVGELYLRGENLVPGYWENPEANRETFVWLGETRWLRTGDRVRANDDGALFYNDRRKDTLKVSGSQVSPAEIENVLLAHPRKFIIDVTVGGVSPAHVETRKDLEEKVPCAWIVLSPAGQQLGRERVIEELDKWHKENLSRYKWLRGGIEVVLEIPKNPTGKVMRRLLIDAYEQKMKARSKL</sequence>
<evidence type="ECO:0000313" key="5">
    <source>
        <dbReference type="EMBL" id="KAK7030386.1"/>
    </source>
</evidence>
<feature type="domain" description="AMP-binding enzyme C-terminal" evidence="4">
    <location>
        <begin position="494"/>
        <end position="584"/>
    </location>
</feature>
<evidence type="ECO:0000256" key="1">
    <source>
        <dbReference type="ARBA" id="ARBA00006432"/>
    </source>
</evidence>
<evidence type="ECO:0000259" key="4">
    <source>
        <dbReference type="Pfam" id="PF13193"/>
    </source>
</evidence>
<dbReference type="InterPro" id="IPR025110">
    <property type="entry name" value="AMP-bd_C"/>
</dbReference>
<dbReference type="Gene3D" id="3.40.50.12780">
    <property type="entry name" value="N-terminal domain of ligase-like"/>
    <property type="match status" value="1"/>
</dbReference>
<dbReference type="InterPro" id="IPR042099">
    <property type="entry name" value="ANL_N_sf"/>
</dbReference>
<evidence type="ECO:0008006" key="7">
    <source>
        <dbReference type="Google" id="ProtNLM"/>
    </source>
</evidence>
<keyword evidence="6" id="KW-1185">Reference proteome</keyword>
<proteinExistence type="inferred from homology"/>
<comment type="caution">
    <text evidence="5">The sequence shown here is derived from an EMBL/GenBank/DDBJ whole genome shotgun (WGS) entry which is preliminary data.</text>
</comment>
<dbReference type="InterPro" id="IPR045851">
    <property type="entry name" value="AMP-bd_C_sf"/>
</dbReference>
<dbReference type="Pfam" id="PF13193">
    <property type="entry name" value="AMP-binding_C"/>
    <property type="match status" value="1"/>
</dbReference>
<accession>A0AAW0BWH9</accession>
<dbReference type="InterPro" id="IPR000873">
    <property type="entry name" value="AMP-dep_synth/lig_dom"/>
</dbReference>
<evidence type="ECO:0000313" key="6">
    <source>
        <dbReference type="Proteomes" id="UP001383192"/>
    </source>
</evidence>
<dbReference type="Gene3D" id="3.30.300.30">
    <property type="match status" value="1"/>
</dbReference>
<keyword evidence="2" id="KW-0436">Ligase</keyword>
<dbReference type="PANTHER" id="PTHR24096">
    <property type="entry name" value="LONG-CHAIN-FATTY-ACID--COA LIGASE"/>
    <property type="match status" value="1"/>
</dbReference>
<comment type="similarity">
    <text evidence="1">Belongs to the ATP-dependent AMP-binding enzyme family.</text>
</comment>
<reference evidence="5 6" key="1">
    <citation type="submission" date="2024-01" db="EMBL/GenBank/DDBJ databases">
        <title>A draft genome for a cacao thread blight-causing isolate of Paramarasmius palmivorus.</title>
        <authorList>
            <person name="Baruah I.K."/>
            <person name="Bukari Y."/>
            <person name="Amoako-Attah I."/>
            <person name="Meinhardt L.W."/>
            <person name="Bailey B.A."/>
            <person name="Cohen S.P."/>
        </authorList>
    </citation>
    <scope>NUCLEOTIDE SEQUENCE [LARGE SCALE GENOMIC DNA]</scope>
    <source>
        <strain evidence="5 6">GH-12</strain>
    </source>
</reference>
<dbReference type="Proteomes" id="UP001383192">
    <property type="component" value="Unassembled WGS sequence"/>
</dbReference>
<dbReference type="PANTHER" id="PTHR24096:SF149">
    <property type="entry name" value="AMP-BINDING DOMAIN-CONTAINING PROTEIN-RELATED"/>
    <property type="match status" value="1"/>
</dbReference>
<dbReference type="EMBL" id="JAYKXP010000076">
    <property type="protein sequence ID" value="KAK7030386.1"/>
    <property type="molecule type" value="Genomic_DNA"/>
</dbReference>
<evidence type="ECO:0000259" key="3">
    <source>
        <dbReference type="Pfam" id="PF00501"/>
    </source>
</evidence>
<name>A0AAW0BWH9_9AGAR</name>
<protein>
    <recommendedName>
        <fullName evidence="7">4-coumarate--CoA ligase</fullName>
    </recommendedName>
</protein>
<dbReference type="PROSITE" id="PS00455">
    <property type="entry name" value="AMP_BINDING"/>
    <property type="match status" value="1"/>
</dbReference>
<evidence type="ECO:0000256" key="2">
    <source>
        <dbReference type="ARBA" id="ARBA00022598"/>
    </source>
</evidence>